<reference evidence="6 7" key="1">
    <citation type="submission" date="2021-01" db="EMBL/GenBank/DDBJ databases">
        <title>Diatom-associated Roseobacters Show Island Model of Population Structure.</title>
        <authorList>
            <person name="Qu L."/>
            <person name="Feng X."/>
            <person name="Chen Y."/>
            <person name="Li L."/>
            <person name="Wang X."/>
            <person name="Hu Z."/>
            <person name="Wang H."/>
            <person name="Luo H."/>
        </authorList>
    </citation>
    <scope>NUCLEOTIDE SEQUENCE [LARGE SCALE GENOMIC DNA]</scope>
    <source>
        <strain evidence="6 7">TR60-84</strain>
    </source>
</reference>
<comment type="subcellular location">
    <subcellularLocation>
        <location evidence="1">Cell envelope</location>
    </subcellularLocation>
</comment>
<evidence type="ECO:0000256" key="2">
    <source>
        <dbReference type="ARBA" id="ARBA00009477"/>
    </source>
</evidence>
<keyword evidence="3" id="KW-0813">Transport</keyword>
<sequence length="382" mass="41153">MSFSETNRSWKRIASVIVLVAAAALAVPFLPGFLTDVLAQTEVDSGETDAETREAPEPDRPVTVEVTRALSRVVNQSRAVAGRVKPVRTVDIAFQVPGQIFSVTVEAGDRILEGDVIAELDQADFELAVARAQASFDLASSELKRATSLAERGVAADARLDTARAQFAQADVALREAKRRLSQTRIVAPFDAIVARTFVEEYVNVTSAAPIARLQDVSEMRIMISLPEELAAVARSAPDAFDIVASLPAVPGYTAPLVLRSFATDADPTAQTYDLEFAITGDIDPRLLPGMTADVRASTVVEENRPLSVIVPVSAVDTTSRTDPSIWIYQESSGKVARRTIRLGLPVDDEIVVLEGLEGDELVVSGGWWRLRDNQTVVVSGL</sequence>
<dbReference type="RefSeq" id="WP_203243240.1">
    <property type="nucleotide sequence ID" value="NZ_JAFBRH010000006.1"/>
</dbReference>
<name>A0AAE3B8C5_9RHOB</name>
<dbReference type="AlphaFoldDB" id="A0AAE3B8C5"/>
<dbReference type="Gene3D" id="2.40.50.100">
    <property type="match status" value="1"/>
</dbReference>
<feature type="domain" description="Multidrug resistance protein MdtA-like barrel-sandwich hybrid" evidence="4">
    <location>
        <begin position="88"/>
        <end position="208"/>
    </location>
</feature>
<gene>
    <name evidence="6" type="ORF">JQV55_18025</name>
</gene>
<evidence type="ECO:0000313" key="7">
    <source>
        <dbReference type="Proteomes" id="UP000732193"/>
    </source>
</evidence>
<dbReference type="Pfam" id="PF25967">
    <property type="entry name" value="RND-MFP_C"/>
    <property type="match status" value="1"/>
</dbReference>
<comment type="similarity">
    <text evidence="2">Belongs to the membrane fusion protein (MFP) (TC 8.A.1) family.</text>
</comment>
<comment type="caution">
    <text evidence="6">The sequence shown here is derived from an EMBL/GenBank/DDBJ whole genome shotgun (WGS) entry which is preliminary data.</text>
</comment>
<feature type="domain" description="Multidrug resistance protein MdtA-like C-terminal permuted SH3" evidence="5">
    <location>
        <begin position="309"/>
        <end position="366"/>
    </location>
</feature>
<dbReference type="Gene3D" id="2.40.30.170">
    <property type="match status" value="1"/>
</dbReference>
<dbReference type="InterPro" id="IPR058627">
    <property type="entry name" value="MdtA-like_C"/>
</dbReference>
<proteinExistence type="inferred from homology"/>
<dbReference type="InterPro" id="IPR006143">
    <property type="entry name" value="RND_pump_MFP"/>
</dbReference>
<dbReference type="PANTHER" id="PTHR30469">
    <property type="entry name" value="MULTIDRUG RESISTANCE PROTEIN MDTA"/>
    <property type="match status" value="1"/>
</dbReference>
<evidence type="ECO:0000256" key="1">
    <source>
        <dbReference type="ARBA" id="ARBA00004196"/>
    </source>
</evidence>
<evidence type="ECO:0000256" key="3">
    <source>
        <dbReference type="ARBA" id="ARBA00022448"/>
    </source>
</evidence>
<keyword evidence="7" id="KW-1185">Reference proteome</keyword>
<dbReference type="SUPFAM" id="SSF111369">
    <property type="entry name" value="HlyD-like secretion proteins"/>
    <property type="match status" value="1"/>
</dbReference>
<evidence type="ECO:0000313" key="6">
    <source>
        <dbReference type="EMBL" id="MBM1715471.1"/>
    </source>
</evidence>
<dbReference type="GO" id="GO:0015562">
    <property type="term" value="F:efflux transmembrane transporter activity"/>
    <property type="evidence" value="ECO:0007669"/>
    <property type="project" value="TreeGrafter"/>
</dbReference>
<organism evidence="6 7">
    <name type="scientific">Sulfitobacter geojensis</name>
    <dbReference type="NCBI Taxonomy" id="1342299"/>
    <lineage>
        <taxon>Bacteria</taxon>
        <taxon>Pseudomonadati</taxon>
        <taxon>Pseudomonadota</taxon>
        <taxon>Alphaproteobacteria</taxon>
        <taxon>Rhodobacterales</taxon>
        <taxon>Roseobacteraceae</taxon>
        <taxon>Sulfitobacter</taxon>
    </lineage>
</organism>
<evidence type="ECO:0000259" key="5">
    <source>
        <dbReference type="Pfam" id="PF25967"/>
    </source>
</evidence>
<dbReference type="PANTHER" id="PTHR30469:SF20">
    <property type="entry name" value="EFFLUX RND TRANSPORTER PERIPLASMIC ADAPTOR SUBUNIT"/>
    <property type="match status" value="1"/>
</dbReference>
<dbReference type="InterPro" id="IPR058625">
    <property type="entry name" value="MdtA-like_BSH"/>
</dbReference>
<dbReference type="Gene3D" id="2.40.420.20">
    <property type="match status" value="1"/>
</dbReference>
<dbReference type="Gene3D" id="1.10.287.470">
    <property type="entry name" value="Helix hairpin bin"/>
    <property type="match status" value="1"/>
</dbReference>
<evidence type="ECO:0000259" key="4">
    <source>
        <dbReference type="Pfam" id="PF25917"/>
    </source>
</evidence>
<protein>
    <submittedName>
        <fullName evidence="6">Efflux RND transporter periplasmic adaptor subunit</fullName>
    </submittedName>
</protein>
<dbReference type="Pfam" id="PF25917">
    <property type="entry name" value="BSH_RND"/>
    <property type="match status" value="1"/>
</dbReference>
<dbReference type="GO" id="GO:1990281">
    <property type="term" value="C:efflux pump complex"/>
    <property type="evidence" value="ECO:0007669"/>
    <property type="project" value="TreeGrafter"/>
</dbReference>
<dbReference type="Proteomes" id="UP000732193">
    <property type="component" value="Unassembled WGS sequence"/>
</dbReference>
<dbReference type="EMBL" id="JAFBRM010000006">
    <property type="protein sequence ID" value="MBM1715471.1"/>
    <property type="molecule type" value="Genomic_DNA"/>
</dbReference>
<dbReference type="NCBIfam" id="TIGR01730">
    <property type="entry name" value="RND_mfp"/>
    <property type="match status" value="1"/>
</dbReference>
<accession>A0AAE3B8C5</accession>